<evidence type="ECO:0000256" key="3">
    <source>
        <dbReference type="ARBA" id="ARBA00022475"/>
    </source>
</evidence>
<keyword evidence="7 10" id="KW-0472">Membrane</keyword>
<evidence type="ECO:0000256" key="4">
    <source>
        <dbReference type="ARBA" id="ARBA00022692"/>
    </source>
</evidence>
<comment type="similarity">
    <text evidence="9">Belongs to the OXA1/ALB3/YidC family.</text>
</comment>
<dbReference type="EMBL" id="CP014223">
    <property type="protein sequence ID" value="AMJ42551.1"/>
    <property type="molecule type" value="Genomic_DNA"/>
</dbReference>
<evidence type="ECO:0000313" key="13">
    <source>
        <dbReference type="EMBL" id="SHE31719.1"/>
    </source>
</evidence>
<dbReference type="GO" id="GO:0005886">
    <property type="term" value="C:plasma membrane"/>
    <property type="evidence" value="ECO:0007669"/>
    <property type="project" value="UniProtKB-SubCell"/>
</dbReference>
<dbReference type="Proteomes" id="UP000184204">
    <property type="component" value="Unassembled WGS sequence"/>
</dbReference>
<protein>
    <submittedName>
        <fullName evidence="12">Membrane protein insertase YidC</fullName>
    </submittedName>
    <submittedName>
        <fullName evidence="13">YidC/Oxa1 family membrane protein insertase</fullName>
    </submittedName>
</protein>
<dbReference type="Pfam" id="PF02096">
    <property type="entry name" value="60KD_IMP"/>
    <property type="match status" value="1"/>
</dbReference>
<keyword evidence="4 9" id="KW-0812">Transmembrane</keyword>
<reference evidence="14" key="2">
    <citation type="submission" date="2016-01" db="EMBL/GenBank/DDBJ databases">
        <authorList>
            <person name="Poehlein A."/>
            <person name="Schlien K."/>
            <person name="Gottschalk G."/>
            <person name="Buckel W."/>
            <person name="Daniel R."/>
        </authorList>
    </citation>
    <scope>NUCLEOTIDE SEQUENCE [LARGE SCALE GENOMIC DNA]</scope>
    <source>
        <strain evidence="14">X2</strain>
    </source>
</reference>
<dbReference type="InterPro" id="IPR047196">
    <property type="entry name" value="YidC_ALB_C"/>
</dbReference>
<dbReference type="OrthoDB" id="9780552at2"/>
<gene>
    <name evidence="12" type="primary">yidC</name>
    <name evidence="12" type="ORF">CPRO_30250</name>
    <name evidence="13" type="ORF">SAMN02745151_00363</name>
</gene>
<evidence type="ECO:0000256" key="1">
    <source>
        <dbReference type="ARBA" id="ARBA00004651"/>
    </source>
</evidence>
<evidence type="ECO:0000313" key="14">
    <source>
        <dbReference type="Proteomes" id="UP000068026"/>
    </source>
</evidence>
<dbReference type="Proteomes" id="UP000068026">
    <property type="component" value="Chromosome"/>
</dbReference>
<dbReference type="GO" id="GO:0032977">
    <property type="term" value="F:membrane insertase activity"/>
    <property type="evidence" value="ECO:0007669"/>
    <property type="project" value="InterPro"/>
</dbReference>
<dbReference type="EMBL" id="FQUA01000001">
    <property type="protein sequence ID" value="SHE31719.1"/>
    <property type="molecule type" value="Genomic_DNA"/>
</dbReference>
<dbReference type="InterPro" id="IPR028055">
    <property type="entry name" value="YidC/Oxa/ALB_C"/>
</dbReference>
<sequence length="353" mass="39164">MFGSELLSGVVLTTFTSVKMPGSILGPIAKILGQVYNMLFNGLYGMTEAGVLGFAIILFTLIVKAILFPLMVKQQKSSFKMQMLQPELEKIRNKYKGKTDQMSQQKMAMEMQDFQKKNGISLMGGCLPLLVQLPILYALFYLFQNAYVYVDVIGQNYTDIANAILQIPKDLRMDVFAPYAQAFVDHNKNVEIIKTSGFDLSRLNDVVMLVNYLGADAWTNILNQLGSNGDTLIGLLATKNNIETFLFIPLVSAAGLKWPGVLIPAFAAITTYAQSKIMMVMTPSANNDPNNPAMAMTKTMTYVMPFMMGFFCISMPAGLGLYWTISNLIGIIQQVVLQKYYKKKFAGEAEQNG</sequence>
<evidence type="ECO:0000313" key="12">
    <source>
        <dbReference type="EMBL" id="AMJ42551.1"/>
    </source>
</evidence>
<evidence type="ECO:0000256" key="2">
    <source>
        <dbReference type="ARBA" id="ARBA00022448"/>
    </source>
</evidence>
<evidence type="ECO:0000313" key="15">
    <source>
        <dbReference type="Proteomes" id="UP000184204"/>
    </source>
</evidence>
<comment type="subcellular location">
    <subcellularLocation>
        <location evidence="1">Cell membrane</location>
        <topology evidence="1">Multi-pass membrane protein</topology>
    </subcellularLocation>
    <subcellularLocation>
        <location evidence="9">Membrane</location>
        <topology evidence="9">Multi-pass membrane protein</topology>
    </subcellularLocation>
</comment>
<dbReference type="NCBIfam" id="TIGR03592">
    <property type="entry name" value="yidC_oxa1_cterm"/>
    <property type="match status" value="1"/>
</dbReference>
<feature type="transmembrane region" description="Helical" evidence="10">
    <location>
        <begin position="119"/>
        <end position="143"/>
    </location>
</feature>
<evidence type="ECO:0000256" key="9">
    <source>
        <dbReference type="RuleBase" id="RU003945"/>
    </source>
</evidence>
<dbReference type="KEGG" id="cpro:CPRO_30250"/>
<feature type="transmembrane region" description="Helical" evidence="10">
    <location>
        <begin position="49"/>
        <end position="72"/>
    </location>
</feature>
<evidence type="ECO:0000256" key="6">
    <source>
        <dbReference type="ARBA" id="ARBA00022989"/>
    </source>
</evidence>
<name>A0A0X8VEQ9_ANAPI</name>
<evidence type="ECO:0000256" key="7">
    <source>
        <dbReference type="ARBA" id="ARBA00023136"/>
    </source>
</evidence>
<dbReference type="InterPro" id="IPR001708">
    <property type="entry name" value="YidC/ALB3/OXA1/COX18"/>
</dbReference>
<dbReference type="GO" id="GO:0051205">
    <property type="term" value="P:protein insertion into membrane"/>
    <property type="evidence" value="ECO:0007669"/>
    <property type="project" value="TreeGrafter"/>
</dbReference>
<keyword evidence="8" id="KW-0143">Chaperone</keyword>
<evidence type="ECO:0000256" key="10">
    <source>
        <dbReference type="SAM" id="Phobius"/>
    </source>
</evidence>
<evidence type="ECO:0000256" key="8">
    <source>
        <dbReference type="ARBA" id="ARBA00023186"/>
    </source>
</evidence>
<proteinExistence type="inferred from homology"/>
<keyword evidence="3" id="KW-1003">Cell membrane</keyword>
<organism evidence="13 15">
    <name type="scientific">Anaerotignum propionicum DSM 1682</name>
    <dbReference type="NCBI Taxonomy" id="991789"/>
    <lineage>
        <taxon>Bacteria</taxon>
        <taxon>Bacillati</taxon>
        <taxon>Bacillota</taxon>
        <taxon>Clostridia</taxon>
        <taxon>Lachnospirales</taxon>
        <taxon>Anaerotignaceae</taxon>
        <taxon>Anaerotignum</taxon>
    </lineage>
</organism>
<keyword evidence="2" id="KW-0813">Transport</keyword>
<reference evidence="13" key="4">
    <citation type="submission" date="2016-11" db="EMBL/GenBank/DDBJ databases">
        <authorList>
            <person name="Varghese N."/>
            <person name="Submissions S."/>
        </authorList>
    </citation>
    <scope>NUCLEOTIDE SEQUENCE</scope>
    <source>
        <strain evidence="13">DSM 1682</strain>
    </source>
</reference>
<accession>A0A0X8VEQ9</accession>
<evidence type="ECO:0000256" key="5">
    <source>
        <dbReference type="ARBA" id="ARBA00022927"/>
    </source>
</evidence>
<dbReference type="AlphaFoldDB" id="A0A0X8VEQ9"/>
<reference evidence="15" key="3">
    <citation type="submission" date="2016-11" db="EMBL/GenBank/DDBJ databases">
        <authorList>
            <person name="Jaros S."/>
            <person name="Januszkiewicz K."/>
            <person name="Wedrychowicz H."/>
        </authorList>
    </citation>
    <scope>NUCLEOTIDE SEQUENCE [LARGE SCALE GENOMIC DNA]</scope>
    <source>
        <strain evidence="15">DSM 1682</strain>
    </source>
</reference>
<evidence type="ECO:0000259" key="11">
    <source>
        <dbReference type="Pfam" id="PF02096"/>
    </source>
</evidence>
<keyword evidence="14" id="KW-1185">Reference proteome</keyword>
<keyword evidence="6 10" id="KW-1133">Transmembrane helix</keyword>
<feature type="transmembrane region" description="Helical" evidence="10">
    <location>
        <begin position="245"/>
        <end position="269"/>
    </location>
</feature>
<dbReference type="PANTHER" id="PTHR12428">
    <property type="entry name" value="OXA1"/>
    <property type="match status" value="1"/>
</dbReference>
<keyword evidence="5" id="KW-0653">Protein transport</keyword>
<feature type="transmembrane region" description="Helical" evidence="10">
    <location>
        <begin position="302"/>
        <end position="325"/>
    </location>
</feature>
<dbReference type="PANTHER" id="PTHR12428:SF65">
    <property type="entry name" value="CYTOCHROME C OXIDASE ASSEMBLY PROTEIN COX18, MITOCHONDRIAL"/>
    <property type="match status" value="1"/>
</dbReference>
<dbReference type="RefSeq" id="WP_066053536.1">
    <property type="nucleotide sequence ID" value="NZ_CP014223.1"/>
</dbReference>
<dbReference type="CDD" id="cd20070">
    <property type="entry name" value="5TM_YidC_Alb3"/>
    <property type="match status" value="1"/>
</dbReference>
<reference evidence="12 14" key="1">
    <citation type="journal article" date="2016" name="Genome Announc.">
        <title>Complete Genome Sequence of the Amino Acid-Fermenting Clostridium propionicum X2 (DSM 1682).</title>
        <authorList>
            <person name="Poehlein A."/>
            <person name="Schlien K."/>
            <person name="Chowdhury N.P."/>
            <person name="Gottschalk G."/>
            <person name="Buckel W."/>
            <person name="Daniel R."/>
        </authorList>
    </citation>
    <scope>NUCLEOTIDE SEQUENCE [LARGE SCALE GENOMIC DNA]</scope>
    <source>
        <strain evidence="12 14">X2</strain>
    </source>
</reference>
<dbReference type="GO" id="GO:0015031">
    <property type="term" value="P:protein transport"/>
    <property type="evidence" value="ECO:0007669"/>
    <property type="project" value="UniProtKB-KW"/>
</dbReference>
<feature type="domain" description="Membrane insertase YidC/Oxa/ALB C-terminal" evidence="11">
    <location>
        <begin position="53"/>
        <end position="339"/>
    </location>
</feature>